<dbReference type="GO" id="GO:0005789">
    <property type="term" value="C:endoplasmic reticulum membrane"/>
    <property type="evidence" value="ECO:0007669"/>
    <property type="project" value="UniProtKB-SubCell"/>
</dbReference>
<feature type="transmembrane region" description="Helical" evidence="10">
    <location>
        <begin position="101"/>
        <end position="121"/>
    </location>
</feature>
<dbReference type="PANTHER" id="PTHR13205:SF15">
    <property type="entry name" value="DOLICHOL KINASE"/>
    <property type="match status" value="1"/>
</dbReference>
<proteinExistence type="inferred from homology"/>
<evidence type="ECO:0000256" key="2">
    <source>
        <dbReference type="ARBA" id="ARBA00010794"/>
    </source>
</evidence>
<keyword evidence="4" id="KW-0808">Transferase</keyword>
<evidence type="ECO:0000256" key="4">
    <source>
        <dbReference type="ARBA" id="ARBA00022679"/>
    </source>
</evidence>
<evidence type="ECO:0000313" key="11">
    <source>
        <dbReference type="EMBL" id="DAZ99673.1"/>
    </source>
</evidence>
<dbReference type="InterPro" id="IPR032974">
    <property type="entry name" value="Polypren_kinase"/>
</dbReference>
<comment type="subcellular location">
    <subcellularLocation>
        <location evidence="1">Endoplasmic reticulum membrane</location>
        <topology evidence="1">Multi-pass membrane protein</topology>
    </subcellularLocation>
</comment>
<sequence>PGRRRPEPAAAHTRVAVARGLERVGACCYRRQLETAIAFCTGGLFTVSVPSSRVVITYLGLMWHSQERDAGLVVGCVLPPLVFLSRLQAQVHFKEENVDTSLLYAWLSISVGFGVIIKLWLFQSTALVPSLVVDALVLPVVFQLGGLESDDRFVLASVGRITVSAVFAYGMKGLPRSFTVGEGLLVAQGVSFAIIDVVLASIQRLSEMELVGLPDSALHAWHLSAAALTRDDHVLALLVGVLGSFLVCAALSPILRAYGAASPTIVAPRLPLKPTATFAIIAGAVIVLVVYPWSCVLLSTWNPFAWLVDFLLERAVRLQLIAAWVVCLVVLVPLFAVISERWALRNIIARKLFHLLVVVMFVPAYFLDVPLLVLSYGVALAVFCLVECVRAVSLPPVGHVIASFMKAFIDHREAGRVILTHTYLLLGCALPLWLAAPQATNALAANAGVIALGVGDAMGAVVGSSIGKRKLFGNKTVEGTAAILLSMVLASLVFEDYHVRFFDGAYVEVLIFLASIVLTGALEAATAQIDNLVLPLFFFVVCNLTTCHGPVN</sequence>
<keyword evidence="5 10" id="KW-0812">Transmembrane</keyword>
<evidence type="ECO:0000256" key="5">
    <source>
        <dbReference type="ARBA" id="ARBA00022692"/>
    </source>
</evidence>
<dbReference type="PANTHER" id="PTHR13205">
    <property type="entry name" value="TRANSMEMBRANE PROTEIN 15-RELATED"/>
    <property type="match status" value="1"/>
</dbReference>
<evidence type="ECO:0000256" key="9">
    <source>
        <dbReference type="ARBA" id="ARBA00023136"/>
    </source>
</evidence>
<dbReference type="Proteomes" id="UP001146120">
    <property type="component" value="Unassembled WGS sequence"/>
</dbReference>
<keyword evidence="8 10" id="KW-1133">Transmembrane helix</keyword>
<feature type="transmembrane region" description="Helical" evidence="10">
    <location>
        <begin position="234"/>
        <end position="255"/>
    </location>
</feature>
<dbReference type="EMBL" id="DAKRPA010000079">
    <property type="protein sequence ID" value="DAZ99673.1"/>
    <property type="molecule type" value="Genomic_DNA"/>
</dbReference>
<dbReference type="AlphaFoldDB" id="A0AAV2Z280"/>
<feature type="transmembrane region" description="Helical" evidence="10">
    <location>
        <begin position="442"/>
        <end position="464"/>
    </location>
</feature>
<feature type="transmembrane region" description="Helical" evidence="10">
    <location>
        <begin position="506"/>
        <end position="525"/>
    </location>
</feature>
<feature type="transmembrane region" description="Helical" evidence="10">
    <location>
        <begin position="153"/>
        <end position="171"/>
    </location>
</feature>
<feature type="transmembrane region" description="Helical" evidence="10">
    <location>
        <begin position="183"/>
        <end position="202"/>
    </location>
</feature>
<evidence type="ECO:0000256" key="3">
    <source>
        <dbReference type="ARBA" id="ARBA00012132"/>
    </source>
</evidence>
<feature type="transmembrane region" description="Helical" evidence="10">
    <location>
        <begin position="351"/>
        <end position="367"/>
    </location>
</feature>
<evidence type="ECO:0000256" key="7">
    <source>
        <dbReference type="ARBA" id="ARBA00022824"/>
    </source>
</evidence>
<feature type="non-terminal residue" evidence="11">
    <location>
        <position position="1"/>
    </location>
</feature>
<reference evidence="11" key="2">
    <citation type="journal article" date="2023" name="Microbiol Resour">
        <title>Decontamination and Annotation of the Draft Genome Sequence of the Oomycete Lagenidium giganteum ARSEF 373.</title>
        <authorList>
            <person name="Morgan W.R."/>
            <person name="Tartar A."/>
        </authorList>
    </citation>
    <scope>NUCLEOTIDE SEQUENCE</scope>
    <source>
        <strain evidence="11">ARSEF 373</strain>
    </source>
</reference>
<comment type="caution">
    <text evidence="11">The sequence shown here is derived from an EMBL/GenBank/DDBJ whole genome shotgun (WGS) entry which is preliminary data.</text>
</comment>
<keyword evidence="7" id="KW-0256">Endoplasmic reticulum</keyword>
<evidence type="ECO:0000256" key="10">
    <source>
        <dbReference type="SAM" id="Phobius"/>
    </source>
</evidence>
<comment type="similarity">
    <text evidence="2">Belongs to the polyprenol kinase family.</text>
</comment>
<feature type="transmembrane region" description="Helical" evidence="10">
    <location>
        <begin position="276"/>
        <end position="301"/>
    </location>
</feature>
<organism evidence="11 12">
    <name type="scientific">Lagenidium giganteum</name>
    <dbReference type="NCBI Taxonomy" id="4803"/>
    <lineage>
        <taxon>Eukaryota</taxon>
        <taxon>Sar</taxon>
        <taxon>Stramenopiles</taxon>
        <taxon>Oomycota</taxon>
        <taxon>Peronosporomycetes</taxon>
        <taxon>Pythiales</taxon>
        <taxon>Pythiaceae</taxon>
    </lineage>
</organism>
<name>A0AAV2Z280_9STRA</name>
<keyword evidence="12" id="KW-1185">Reference proteome</keyword>
<accession>A0AAV2Z280</accession>
<feature type="transmembrane region" description="Helical" evidence="10">
    <location>
        <begin position="70"/>
        <end position="89"/>
    </location>
</feature>
<evidence type="ECO:0000256" key="6">
    <source>
        <dbReference type="ARBA" id="ARBA00022777"/>
    </source>
</evidence>
<evidence type="ECO:0000313" key="12">
    <source>
        <dbReference type="Proteomes" id="UP001146120"/>
    </source>
</evidence>
<evidence type="ECO:0000256" key="1">
    <source>
        <dbReference type="ARBA" id="ARBA00004477"/>
    </source>
</evidence>
<keyword evidence="9 10" id="KW-0472">Membrane</keyword>
<feature type="transmembrane region" description="Helical" evidence="10">
    <location>
        <begin position="321"/>
        <end position="339"/>
    </location>
</feature>
<dbReference type="GO" id="GO:0004168">
    <property type="term" value="F:dolichol kinase activity"/>
    <property type="evidence" value="ECO:0007669"/>
    <property type="project" value="UniProtKB-EC"/>
</dbReference>
<protein>
    <recommendedName>
        <fullName evidence="3">dolichol kinase</fullName>
        <ecNumber evidence="3">2.7.1.108</ecNumber>
    </recommendedName>
</protein>
<keyword evidence="6" id="KW-0418">Kinase</keyword>
<reference evidence="11" key="1">
    <citation type="submission" date="2022-11" db="EMBL/GenBank/DDBJ databases">
        <authorList>
            <person name="Morgan W.R."/>
            <person name="Tartar A."/>
        </authorList>
    </citation>
    <scope>NUCLEOTIDE SEQUENCE</scope>
    <source>
        <strain evidence="11">ARSEF 373</strain>
    </source>
</reference>
<evidence type="ECO:0000256" key="8">
    <source>
        <dbReference type="ARBA" id="ARBA00022989"/>
    </source>
</evidence>
<dbReference type="GO" id="GO:0043048">
    <property type="term" value="P:dolichyl monophosphate biosynthetic process"/>
    <property type="evidence" value="ECO:0007669"/>
    <property type="project" value="TreeGrafter"/>
</dbReference>
<gene>
    <name evidence="11" type="ORF">N0F65_001910</name>
</gene>
<dbReference type="EC" id="2.7.1.108" evidence="3"/>
<feature type="transmembrane region" description="Helical" evidence="10">
    <location>
        <begin position="414"/>
        <end position="436"/>
    </location>
</feature>
<feature type="transmembrane region" description="Helical" evidence="10">
    <location>
        <begin position="476"/>
        <end position="494"/>
    </location>
</feature>